<dbReference type="Gene3D" id="1.10.510.10">
    <property type="entry name" value="Transferase(Phosphotransferase) domain 1"/>
    <property type="match status" value="1"/>
</dbReference>
<evidence type="ECO:0000256" key="3">
    <source>
        <dbReference type="ARBA" id="ARBA00022574"/>
    </source>
</evidence>
<dbReference type="InterPro" id="IPR016024">
    <property type="entry name" value="ARM-type_fold"/>
</dbReference>
<dbReference type="GO" id="GO:0034272">
    <property type="term" value="C:phosphatidylinositol 3-kinase complex, class III, type II"/>
    <property type="evidence" value="ECO:0007669"/>
    <property type="project" value="TreeGrafter"/>
</dbReference>
<keyword evidence="6" id="KW-0547">Nucleotide-binding</keyword>
<dbReference type="STRING" id="45607.A0A2T0FNU9"/>
<dbReference type="InterPro" id="IPR008271">
    <property type="entry name" value="Ser/Thr_kinase_AS"/>
</dbReference>
<evidence type="ECO:0000313" key="13">
    <source>
        <dbReference type="Proteomes" id="UP000238350"/>
    </source>
</evidence>
<keyword evidence="7 12" id="KW-0418">Kinase</keyword>
<feature type="region of interest" description="Disordered" evidence="10">
    <location>
        <begin position="791"/>
        <end position="813"/>
    </location>
</feature>
<dbReference type="GO" id="GO:0006623">
    <property type="term" value="P:protein targeting to vacuole"/>
    <property type="evidence" value="ECO:0007669"/>
    <property type="project" value="TreeGrafter"/>
</dbReference>
<dbReference type="EMBL" id="NDIQ01000022">
    <property type="protein sequence ID" value="PRT56658.1"/>
    <property type="molecule type" value="Genomic_DNA"/>
</dbReference>
<comment type="caution">
    <text evidence="12">The sequence shown here is derived from an EMBL/GenBank/DDBJ whole genome shotgun (WGS) entry which is preliminary data.</text>
</comment>
<dbReference type="SUPFAM" id="SSF48371">
    <property type="entry name" value="ARM repeat"/>
    <property type="match status" value="1"/>
</dbReference>
<evidence type="ECO:0000256" key="4">
    <source>
        <dbReference type="ARBA" id="ARBA00022679"/>
    </source>
</evidence>
<keyword evidence="4" id="KW-0808">Transferase</keyword>
<dbReference type="InterPro" id="IPR036322">
    <property type="entry name" value="WD40_repeat_dom_sf"/>
</dbReference>
<dbReference type="InterPro" id="IPR000719">
    <property type="entry name" value="Prot_kinase_dom"/>
</dbReference>
<keyword evidence="5" id="KW-0677">Repeat</keyword>
<dbReference type="Pfam" id="PF00069">
    <property type="entry name" value="Pkinase"/>
    <property type="match status" value="1"/>
</dbReference>
<keyword evidence="3 9" id="KW-0853">WD repeat</keyword>
<dbReference type="GeneID" id="36518026"/>
<dbReference type="PROSITE" id="PS50011">
    <property type="entry name" value="PROTEIN_KINASE_DOM"/>
    <property type="match status" value="1"/>
</dbReference>
<dbReference type="AlphaFoldDB" id="A0A2T0FNU9"/>
<keyword evidence="13" id="KW-1185">Reference proteome</keyword>
<dbReference type="RefSeq" id="XP_024666603.1">
    <property type="nucleotide sequence ID" value="XM_024810835.1"/>
</dbReference>
<dbReference type="InterPro" id="IPR011989">
    <property type="entry name" value="ARM-like"/>
</dbReference>
<name>A0A2T0FNU9_9ASCO</name>
<feature type="compositionally biased region" description="Polar residues" evidence="10">
    <location>
        <begin position="794"/>
        <end position="813"/>
    </location>
</feature>
<keyword evidence="2" id="KW-0723">Serine/threonine-protein kinase</keyword>
<keyword evidence="8" id="KW-0067">ATP-binding</keyword>
<reference evidence="12 13" key="1">
    <citation type="submission" date="2017-04" db="EMBL/GenBank/DDBJ databases">
        <title>Genome sequencing of [Candida] sorbophila.</title>
        <authorList>
            <person name="Ahn J.O."/>
        </authorList>
    </citation>
    <scope>NUCLEOTIDE SEQUENCE [LARGE SCALE GENOMIC DNA]</scope>
    <source>
        <strain evidence="12 13">DS02</strain>
    </source>
</reference>
<evidence type="ECO:0000259" key="11">
    <source>
        <dbReference type="PROSITE" id="PS50011"/>
    </source>
</evidence>
<proteinExistence type="predicted"/>
<dbReference type="PROSITE" id="PS50082">
    <property type="entry name" value="WD_REPEATS_2"/>
    <property type="match status" value="1"/>
</dbReference>
<dbReference type="SUPFAM" id="SSF50978">
    <property type="entry name" value="WD40 repeat-like"/>
    <property type="match status" value="1"/>
</dbReference>
<dbReference type="SMART" id="SM00320">
    <property type="entry name" value="WD40"/>
    <property type="match status" value="5"/>
</dbReference>
<dbReference type="PROSITE" id="PS00108">
    <property type="entry name" value="PROTEIN_KINASE_ST"/>
    <property type="match status" value="1"/>
</dbReference>
<dbReference type="PANTHER" id="PTHR17583:SF0">
    <property type="entry name" value="PHOSPHOINOSITIDE 3-KINASE REGULATORY SUBUNIT 4"/>
    <property type="match status" value="1"/>
</dbReference>
<evidence type="ECO:0000256" key="10">
    <source>
        <dbReference type="SAM" id="MobiDB-lite"/>
    </source>
</evidence>
<dbReference type="Pfam" id="PF00400">
    <property type="entry name" value="WD40"/>
    <property type="match status" value="2"/>
</dbReference>
<evidence type="ECO:0000256" key="6">
    <source>
        <dbReference type="ARBA" id="ARBA00022741"/>
    </source>
</evidence>
<dbReference type="OrthoDB" id="242910at2759"/>
<evidence type="ECO:0000313" key="12">
    <source>
        <dbReference type="EMBL" id="PRT56658.1"/>
    </source>
</evidence>
<sequence>MGSALSTVAPRPTVPIDAYIAELGDLTYTVDLGQGGRFLKSVRAAHRDSETVVKVLIKPPAGLDLAETKQRLTDLKQALKDNLNAISYSRIVETDRAGYLVRQYIKHNLYDRISNRPFLEPIEKKWLVLQLLICLKNVHARNFCHGDIKSENVLVTSWKWLYLVDWAPYKPVSLPENDSAQFLYFFDTSQRRSCYVAPERFGGAERLTPAMDIYSAGCVIAELFCDGKPLFTLADLFKYRRKEYMPSLDSIEDDNVRSLIYSMISLDPADRHSADHYLQEYRGTLFPEYFDYFYKLMEPFSGSAENESDLVVQAVYDAFPTILQSMDIAVEKQSHKELLEAKGYRVSLHECWVPKPAKSQQPAALIILSLICSVMKSTSTASKRLMSIDLIMGLSHALSSEALLDRCLPYIVSMLSSKDSVIQMTSLQALTHLLIMVDQLTPLNQQLFGEYLFPQLRAVLTSSDAKVRAVYAECLPCIVERAIALNSEDVASHAQIEDHIRVLVVEKDTLVRRAFLDNASSLCVAMGRTKANDIVLSHVLTYFNKKDSHLLASIFRFIARIGPLLGSASLENYAIPLIQINLTEWRDESVVAAALQALGNLAELGLIRLRILWEIIASAKKFFIHPSPGIRAQAFLLVSSAAKHLSSAQIYCLLVPMISPLMQTDVSDFKQYRSLVAAAKPPMARAVYNLCLTWASQARKDTFWRRDETTFSTEDKRWLERLRDVGFNNEDLWQIIVLKDYIRQVALPDYMGDEEQSLQEALRKVSLQTWSGDEKATPELEKYLIAHARDKGTTTDATEPGNSSPTPQSNAQPFSATLVTSIKAHRGCINCLAYPESNEVFVTGADDGIVKLWEVASLRKGSSRPSVTFDFGSQVKSLAFLTDTEFVVSTSDGMLHFMECLTPESESKKPGKTTFSLVRVLELPDHAIAIHYHRKVLYVLGADSHIYLIDLADNDHMTDLECPVEFGIPTCWVFDPQHQWVAVGSTHGVVSLWDLRFQLLVQSFGVGDLAPITSMVLHPSGTPTWVFIGGGFARSLISAWDVHTAECRELLVPLTAGELPLPPLESITDLANRLAIWTVSEDVVYTVLSTFPQSGKDQRIITAGSDRIIRDWNLSAPNLSSIISGFTYSRPLPAYSGRIGSDVKFLFERQSAQKKPEKQSRITAISKEEADIGRNHRGTITNIGVLHTQRAIIVSADEVGYVKVYV</sequence>
<dbReference type="PANTHER" id="PTHR17583">
    <property type="entry name" value="PHOSPHOINOSITIDE 3-KINASE REGULATORY SUBUNIT 4"/>
    <property type="match status" value="1"/>
</dbReference>
<feature type="domain" description="Protein kinase" evidence="11">
    <location>
        <begin position="24"/>
        <end position="290"/>
    </location>
</feature>
<evidence type="ECO:0000256" key="8">
    <source>
        <dbReference type="ARBA" id="ARBA00022840"/>
    </source>
</evidence>
<dbReference type="InterPro" id="IPR001680">
    <property type="entry name" value="WD40_rpt"/>
</dbReference>
<dbReference type="EC" id="2.7.11.1" evidence="1"/>
<dbReference type="SUPFAM" id="SSF56112">
    <property type="entry name" value="Protein kinase-like (PK-like)"/>
    <property type="match status" value="1"/>
</dbReference>
<protein>
    <recommendedName>
        <fullName evidence="1">non-specific serine/threonine protein kinase</fullName>
        <ecNumber evidence="1">2.7.11.1</ecNumber>
    </recommendedName>
</protein>
<organism evidence="12 13">
    <name type="scientific">Wickerhamiella sorbophila</name>
    <dbReference type="NCBI Taxonomy" id="45607"/>
    <lineage>
        <taxon>Eukaryota</taxon>
        <taxon>Fungi</taxon>
        <taxon>Dikarya</taxon>
        <taxon>Ascomycota</taxon>
        <taxon>Saccharomycotina</taxon>
        <taxon>Dipodascomycetes</taxon>
        <taxon>Dipodascales</taxon>
        <taxon>Trichomonascaceae</taxon>
        <taxon>Wickerhamiella</taxon>
    </lineage>
</organism>
<dbReference type="PROSITE" id="PS50294">
    <property type="entry name" value="WD_REPEATS_REGION"/>
    <property type="match status" value="1"/>
</dbReference>
<dbReference type="Gene3D" id="1.25.10.10">
    <property type="entry name" value="Leucine-rich Repeat Variant"/>
    <property type="match status" value="2"/>
</dbReference>
<gene>
    <name evidence="12" type="ORF">B9G98_04278</name>
</gene>
<dbReference type="InterPro" id="IPR045162">
    <property type="entry name" value="Vps15-like"/>
</dbReference>
<dbReference type="CDD" id="cd13980">
    <property type="entry name" value="STKc_Vps15"/>
    <property type="match status" value="1"/>
</dbReference>
<dbReference type="InterPro" id="IPR015943">
    <property type="entry name" value="WD40/YVTN_repeat-like_dom_sf"/>
</dbReference>
<dbReference type="Gene3D" id="2.130.10.10">
    <property type="entry name" value="YVTN repeat-like/Quinoprotein amine dehydrogenase"/>
    <property type="match status" value="2"/>
</dbReference>
<dbReference type="Pfam" id="PF22956">
    <property type="entry name" value="VPS15-like_hel"/>
    <property type="match status" value="2"/>
</dbReference>
<accession>A0A2T0FNU9</accession>
<dbReference type="SMART" id="SM00220">
    <property type="entry name" value="S_TKc"/>
    <property type="match status" value="1"/>
</dbReference>
<dbReference type="InterPro" id="IPR055231">
    <property type="entry name" value="2AA_helical"/>
</dbReference>
<dbReference type="GO" id="GO:0034271">
    <property type="term" value="C:phosphatidylinositol 3-kinase complex, class III, type I"/>
    <property type="evidence" value="ECO:0007669"/>
    <property type="project" value="TreeGrafter"/>
</dbReference>
<evidence type="ECO:0000256" key="9">
    <source>
        <dbReference type="PROSITE-ProRule" id="PRU00221"/>
    </source>
</evidence>
<evidence type="ECO:0000256" key="1">
    <source>
        <dbReference type="ARBA" id="ARBA00012513"/>
    </source>
</evidence>
<evidence type="ECO:0000256" key="7">
    <source>
        <dbReference type="ARBA" id="ARBA00022777"/>
    </source>
</evidence>
<dbReference type="InterPro" id="IPR011009">
    <property type="entry name" value="Kinase-like_dom_sf"/>
</dbReference>
<dbReference type="GO" id="GO:0004674">
    <property type="term" value="F:protein serine/threonine kinase activity"/>
    <property type="evidence" value="ECO:0007669"/>
    <property type="project" value="UniProtKB-KW"/>
</dbReference>
<evidence type="ECO:0000256" key="2">
    <source>
        <dbReference type="ARBA" id="ARBA00022527"/>
    </source>
</evidence>
<evidence type="ECO:0000256" key="5">
    <source>
        <dbReference type="ARBA" id="ARBA00022737"/>
    </source>
</evidence>
<dbReference type="GO" id="GO:0005770">
    <property type="term" value="C:late endosome"/>
    <property type="evidence" value="ECO:0007669"/>
    <property type="project" value="TreeGrafter"/>
</dbReference>
<dbReference type="GO" id="GO:0016236">
    <property type="term" value="P:macroautophagy"/>
    <property type="evidence" value="ECO:0007669"/>
    <property type="project" value="InterPro"/>
</dbReference>
<dbReference type="GO" id="GO:0005524">
    <property type="term" value="F:ATP binding"/>
    <property type="evidence" value="ECO:0007669"/>
    <property type="project" value="InterPro"/>
</dbReference>
<dbReference type="GO" id="GO:0045324">
    <property type="term" value="P:late endosome to vacuole transport"/>
    <property type="evidence" value="ECO:0007669"/>
    <property type="project" value="InterPro"/>
</dbReference>
<feature type="repeat" description="WD" evidence="9">
    <location>
        <begin position="822"/>
        <end position="863"/>
    </location>
</feature>
<dbReference type="GO" id="GO:0071561">
    <property type="term" value="C:nucleus-vacuole junction"/>
    <property type="evidence" value="ECO:0007669"/>
    <property type="project" value="TreeGrafter"/>
</dbReference>
<dbReference type="Proteomes" id="UP000238350">
    <property type="component" value="Unassembled WGS sequence"/>
</dbReference>